<dbReference type="InterPro" id="IPR005290">
    <property type="entry name" value="Ribosomal_uS15_bac-type"/>
</dbReference>
<keyword evidence="10" id="KW-1185">Reference proteome</keyword>
<evidence type="ECO:0000256" key="5">
    <source>
        <dbReference type="ARBA" id="ARBA00023274"/>
    </source>
</evidence>
<dbReference type="InterPro" id="IPR009068">
    <property type="entry name" value="uS15_NS1_RNA-bd_sf"/>
</dbReference>
<evidence type="ECO:0000256" key="2">
    <source>
        <dbReference type="ARBA" id="ARBA00008434"/>
    </source>
</evidence>
<dbReference type="GO" id="GO:0006412">
    <property type="term" value="P:translation"/>
    <property type="evidence" value="ECO:0007669"/>
    <property type="project" value="InterPro"/>
</dbReference>
<feature type="compositionally biased region" description="Polar residues" evidence="8">
    <location>
        <begin position="12"/>
        <end position="27"/>
    </location>
</feature>
<accession>A0AAU9REM0</accession>
<evidence type="ECO:0000313" key="9">
    <source>
        <dbReference type="EMBL" id="CAH2037461.1"/>
    </source>
</evidence>
<name>A0AAU9REM0_THLAR</name>
<dbReference type="AlphaFoldDB" id="A0AAU9REM0"/>
<dbReference type="Gene3D" id="1.10.287.10">
    <property type="entry name" value="S15/NS1, RNA-binding"/>
    <property type="match status" value="1"/>
</dbReference>
<dbReference type="NCBIfam" id="TIGR00952">
    <property type="entry name" value="S15_bact"/>
    <property type="match status" value="1"/>
</dbReference>
<dbReference type="EMBL" id="OU466857">
    <property type="protein sequence ID" value="CAH2037461.1"/>
    <property type="molecule type" value="Genomic_DNA"/>
</dbReference>
<dbReference type="GO" id="GO:0005840">
    <property type="term" value="C:ribosome"/>
    <property type="evidence" value="ECO:0007669"/>
    <property type="project" value="UniProtKB-KW"/>
</dbReference>
<dbReference type="CDD" id="cd00353">
    <property type="entry name" value="Ribosomal_S15p_S13e"/>
    <property type="match status" value="1"/>
</dbReference>
<proteinExistence type="inferred from homology"/>
<dbReference type="Pfam" id="PF00312">
    <property type="entry name" value="Ribosomal_S15"/>
    <property type="match status" value="1"/>
</dbReference>
<feature type="compositionally biased region" description="Basic residues" evidence="8">
    <location>
        <begin position="1"/>
        <end position="11"/>
    </location>
</feature>
<dbReference type="GO" id="GO:0003735">
    <property type="term" value="F:structural constituent of ribosome"/>
    <property type="evidence" value="ECO:0007669"/>
    <property type="project" value="InterPro"/>
</dbReference>
<feature type="region of interest" description="Disordered" evidence="8">
    <location>
        <begin position="212"/>
        <end position="231"/>
    </location>
</feature>
<evidence type="ECO:0000256" key="6">
    <source>
        <dbReference type="ARBA" id="ARBA00035250"/>
    </source>
</evidence>
<dbReference type="PANTHER" id="PTHR47546:SF2">
    <property type="entry name" value="30S RIBOSOMAL PROTEIN S15, CHLOROPLASTIC"/>
    <property type="match status" value="1"/>
</dbReference>
<evidence type="ECO:0000313" key="10">
    <source>
        <dbReference type="Proteomes" id="UP000836841"/>
    </source>
</evidence>
<comment type="similarity">
    <text evidence="2">Belongs to the universal ribosomal protein uS15 family.</text>
</comment>
<sequence length="436" mass="49470">MALLLARRHQRFPSNPSRIRFFSNSSSDPPPQAVNAPVDKPSQPPSSPSPSDFSYSSPFTDIKSTLKQKLQQQQEQGRKPFVRSDAQAQNRGSNRFSDNQSRGSLHDLGINLAKFQRRSAVPPSRDSGGVLPSQSRPQISFEALYKQNAAPNSADPINRKGQDFNPSNNIRENLEFLKAQSNTSNKMEMAGGSLRNFKSTWKTMSRENVSSNVFDGGEALPTSVSGREGEAEEMMTEFLKIYREDELGEKLRRLRPEGNKEEGWFSLQELNQRLVKLRQVEEKEVQNQGGNFAVLRNVIGTLQKGPEQNLDILGYIDGAPEYKLHPPKEDLVESYFHTDNLSSAEKMKIELTKVREEFKMSESDCGSARVQVAQLTTRIKHLSSTLNKKDKHSRKGLVAMVQKRKKLLKYLRRTDWDSYCLVLSKLSLRDNPDYKF</sequence>
<feature type="region of interest" description="Disordered" evidence="8">
    <location>
        <begin position="1"/>
        <end position="104"/>
    </location>
</feature>
<dbReference type="Proteomes" id="UP000836841">
    <property type="component" value="Chromosome 1"/>
</dbReference>
<comment type="subunit">
    <text evidence="3">Part of the 30S ribosomal subunit.</text>
</comment>
<evidence type="ECO:0000256" key="7">
    <source>
        <dbReference type="ARBA" id="ARBA00035484"/>
    </source>
</evidence>
<keyword evidence="4" id="KW-0689">Ribosomal protein</keyword>
<dbReference type="SUPFAM" id="SSF47060">
    <property type="entry name" value="S15/NS1 RNA-binding domain"/>
    <property type="match status" value="1"/>
</dbReference>
<evidence type="ECO:0000256" key="3">
    <source>
        <dbReference type="ARBA" id="ARBA00011458"/>
    </source>
</evidence>
<organism evidence="9 10">
    <name type="scientific">Thlaspi arvense</name>
    <name type="common">Field penny-cress</name>
    <dbReference type="NCBI Taxonomy" id="13288"/>
    <lineage>
        <taxon>Eukaryota</taxon>
        <taxon>Viridiplantae</taxon>
        <taxon>Streptophyta</taxon>
        <taxon>Embryophyta</taxon>
        <taxon>Tracheophyta</taxon>
        <taxon>Spermatophyta</taxon>
        <taxon>Magnoliopsida</taxon>
        <taxon>eudicotyledons</taxon>
        <taxon>Gunneridae</taxon>
        <taxon>Pentapetalae</taxon>
        <taxon>rosids</taxon>
        <taxon>malvids</taxon>
        <taxon>Brassicales</taxon>
        <taxon>Brassicaceae</taxon>
        <taxon>Thlaspideae</taxon>
        <taxon>Thlaspi</taxon>
    </lineage>
</organism>
<feature type="compositionally biased region" description="Low complexity" evidence="8">
    <location>
        <begin position="49"/>
        <end position="58"/>
    </location>
</feature>
<dbReference type="InterPro" id="IPR000589">
    <property type="entry name" value="Ribosomal_uS15"/>
</dbReference>
<dbReference type="HAMAP" id="MF_01343_B">
    <property type="entry name" value="Ribosomal_uS15_B"/>
    <property type="match status" value="1"/>
</dbReference>
<dbReference type="GO" id="GO:0009536">
    <property type="term" value="C:plastid"/>
    <property type="evidence" value="ECO:0007669"/>
    <property type="project" value="UniProtKB-SubCell"/>
</dbReference>
<gene>
    <name evidence="9" type="ORF">TAV2_LOCUS2896</name>
</gene>
<keyword evidence="5" id="KW-0687">Ribonucleoprotein</keyword>
<evidence type="ECO:0000256" key="1">
    <source>
        <dbReference type="ARBA" id="ARBA00004474"/>
    </source>
</evidence>
<dbReference type="SMART" id="SM01387">
    <property type="entry name" value="Ribosomal_S15"/>
    <property type="match status" value="1"/>
</dbReference>
<feature type="compositionally biased region" description="Polar residues" evidence="8">
    <location>
        <begin position="86"/>
        <end position="103"/>
    </location>
</feature>
<comment type="subcellular location">
    <subcellularLocation>
        <location evidence="1">Plastid</location>
    </subcellularLocation>
</comment>
<reference evidence="9 10" key="1">
    <citation type="submission" date="2022-03" db="EMBL/GenBank/DDBJ databases">
        <authorList>
            <person name="Nunn A."/>
            <person name="Chopra R."/>
            <person name="Nunn A."/>
            <person name="Contreras Garrido A."/>
        </authorList>
    </citation>
    <scope>NUCLEOTIDE SEQUENCE [LARGE SCALE GENOMIC DNA]</scope>
</reference>
<dbReference type="GO" id="GO:1990904">
    <property type="term" value="C:ribonucleoprotein complex"/>
    <property type="evidence" value="ECO:0007669"/>
    <property type="project" value="UniProtKB-KW"/>
</dbReference>
<dbReference type="PANTHER" id="PTHR47546">
    <property type="entry name" value="S15/NS1, RNA-BINDING PROTEIN"/>
    <property type="match status" value="1"/>
</dbReference>
<evidence type="ECO:0000256" key="8">
    <source>
        <dbReference type="SAM" id="MobiDB-lite"/>
    </source>
</evidence>
<evidence type="ECO:0000256" key="4">
    <source>
        <dbReference type="ARBA" id="ARBA00022980"/>
    </source>
</evidence>
<protein>
    <recommendedName>
        <fullName evidence="6">Small ribosomal subunit protein uS15c</fullName>
    </recommendedName>
    <alternativeName>
        <fullName evidence="7">30S ribosomal protein S15, chloroplastic</fullName>
    </alternativeName>
</protein>